<feature type="non-terminal residue" evidence="1">
    <location>
        <position position="52"/>
    </location>
</feature>
<dbReference type="AlphaFoldDB" id="A0A381ZJM7"/>
<feature type="non-terminal residue" evidence="1">
    <location>
        <position position="1"/>
    </location>
</feature>
<protein>
    <submittedName>
        <fullName evidence="1">Uncharacterized protein</fullName>
    </submittedName>
</protein>
<proteinExistence type="predicted"/>
<organism evidence="1">
    <name type="scientific">marine metagenome</name>
    <dbReference type="NCBI Taxonomy" id="408172"/>
    <lineage>
        <taxon>unclassified sequences</taxon>
        <taxon>metagenomes</taxon>
        <taxon>ecological metagenomes</taxon>
    </lineage>
</organism>
<reference evidence="1" key="1">
    <citation type="submission" date="2018-05" db="EMBL/GenBank/DDBJ databases">
        <authorList>
            <person name="Lanie J.A."/>
            <person name="Ng W.-L."/>
            <person name="Kazmierczak K.M."/>
            <person name="Andrzejewski T.M."/>
            <person name="Davidsen T.M."/>
            <person name="Wayne K.J."/>
            <person name="Tettelin H."/>
            <person name="Glass J.I."/>
            <person name="Rusch D."/>
            <person name="Podicherti R."/>
            <person name="Tsui H.-C.T."/>
            <person name="Winkler M.E."/>
        </authorList>
    </citation>
    <scope>NUCLEOTIDE SEQUENCE</scope>
</reference>
<name>A0A381ZJM7_9ZZZZ</name>
<sequence length="52" mass="6060">MPLNKKYNAWLFAGVLLVCFFVSAVVRYQQLETWEKTPAAYFVGERPMMTTL</sequence>
<evidence type="ECO:0000313" key="1">
    <source>
        <dbReference type="EMBL" id="SVA89440.1"/>
    </source>
</evidence>
<accession>A0A381ZJM7</accession>
<gene>
    <name evidence="1" type="ORF">METZ01_LOCUS142294</name>
</gene>
<dbReference type="EMBL" id="UINC01021586">
    <property type="protein sequence ID" value="SVA89440.1"/>
    <property type="molecule type" value="Genomic_DNA"/>
</dbReference>